<keyword evidence="1 3" id="KW-0378">Hydrolase</keyword>
<dbReference type="OrthoDB" id="1185352at2"/>
<dbReference type="AlphaFoldDB" id="A0A4R5DXJ9"/>
<dbReference type="PANTHER" id="PTHR43283">
    <property type="entry name" value="BETA-LACTAMASE-RELATED"/>
    <property type="match status" value="1"/>
</dbReference>
<dbReference type="SUPFAM" id="SSF56601">
    <property type="entry name" value="beta-lactamase/transpeptidase-like"/>
    <property type="match status" value="1"/>
</dbReference>
<proteinExistence type="predicted"/>
<gene>
    <name evidence="3" type="ORF">E0F88_05695</name>
</gene>
<dbReference type="Proteomes" id="UP000294850">
    <property type="component" value="Unassembled WGS sequence"/>
</dbReference>
<protein>
    <submittedName>
        <fullName evidence="3">Class C beta-lactamase-related serine hydrolase</fullName>
    </submittedName>
</protein>
<name>A0A4R5DXJ9_9BACT</name>
<feature type="domain" description="Beta-lactamase-related" evidence="2">
    <location>
        <begin position="114"/>
        <end position="361"/>
    </location>
</feature>
<dbReference type="RefSeq" id="WP_131957243.1">
    <property type="nucleotide sequence ID" value="NZ_SMFL01000002.1"/>
</dbReference>
<comment type="caution">
    <text evidence="3">The sequence shown here is derived from an EMBL/GenBank/DDBJ whole genome shotgun (WGS) entry which is preliminary data.</text>
</comment>
<dbReference type="EMBL" id="SMFL01000002">
    <property type="protein sequence ID" value="TDE17384.1"/>
    <property type="molecule type" value="Genomic_DNA"/>
</dbReference>
<evidence type="ECO:0000259" key="2">
    <source>
        <dbReference type="Pfam" id="PF00144"/>
    </source>
</evidence>
<dbReference type="InterPro" id="IPR012338">
    <property type="entry name" value="Beta-lactam/transpept-like"/>
</dbReference>
<dbReference type="Pfam" id="PF00144">
    <property type="entry name" value="Beta-lactamase"/>
    <property type="match status" value="1"/>
</dbReference>
<evidence type="ECO:0000256" key="1">
    <source>
        <dbReference type="ARBA" id="ARBA00022801"/>
    </source>
</evidence>
<sequence length="383" mass="43388">MFKKSSIFLLCIIVALVSQVYAQGIYYPDSVWQSKTPAELKMNKQWLDSAVNIALHNENEVDRDLRIANLKSYQREPDYQILGPMKKRGGPAGLIIKNGYIVAKWGDVERVDMTFSVTKSYLSTIAGLALDNGLIKNVHDRVSKYVWDDTYEGAHNGKITWEHLLTQSSDWSGTLFTQHDWADRPPKEGAIDDWKNRKMLEPGTNFEYNDIRVNLLAYSLLQVWRKPLAVVLKEKIQDPIGASTTWRWYGYDNSFVNIDGVMTQSVSGGGHFGGGLFINSLDQARYGLLFLRKGKWKDKQILSEKWVNSVHQPSSPNKAYGYLWWINSDNAIQGAPSNLFYANGFGGNYIVIDNEHDLVIVSRWLDGKKLGDVVNMAIKAVGK</sequence>
<evidence type="ECO:0000313" key="4">
    <source>
        <dbReference type="Proteomes" id="UP000294850"/>
    </source>
</evidence>
<dbReference type="GO" id="GO:0016787">
    <property type="term" value="F:hydrolase activity"/>
    <property type="evidence" value="ECO:0007669"/>
    <property type="project" value="UniProtKB-KW"/>
</dbReference>
<keyword evidence="4" id="KW-1185">Reference proteome</keyword>
<reference evidence="3 4" key="1">
    <citation type="submission" date="2019-03" db="EMBL/GenBank/DDBJ databases">
        <title>Dyadobacter AR-3-6 sp. nov., isolated from arctic soil.</title>
        <authorList>
            <person name="Chaudhary D.K."/>
        </authorList>
    </citation>
    <scope>NUCLEOTIDE SEQUENCE [LARGE SCALE GENOMIC DNA]</scope>
    <source>
        <strain evidence="3 4">AR-3-6</strain>
    </source>
</reference>
<accession>A0A4R5DXJ9</accession>
<dbReference type="Gene3D" id="3.40.710.10">
    <property type="entry name" value="DD-peptidase/beta-lactamase superfamily"/>
    <property type="match status" value="1"/>
</dbReference>
<dbReference type="InterPro" id="IPR001466">
    <property type="entry name" value="Beta-lactam-related"/>
</dbReference>
<organism evidence="3 4">
    <name type="scientific">Dyadobacter psychrotolerans</name>
    <dbReference type="NCBI Taxonomy" id="2541721"/>
    <lineage>
        <taxon>Bacteria</taxon>
        <taxon>Pseudomonadati</taxon>
        <taxon>Bacteroidota</taxon>
        <taxon>Cytophagia</taxon>
        <taxon>Cytophagales</taxon>
        <taxon>Spirosomataceae</taxon>
        <taxon>Dyadobacter</taxon>
    </lineage>
</organism>
<dbReference type="PANTHER" id="PTHR43283:SF11">
    <property type="entry name" value="BETA-LACTAMASE-RELATED DOMAIN-CONTAINING PROTEIN"/>
    <property type="match status" value="1"/>
</dbReference>
<evidence type="ECO:0000313" key="3">
    <source>
        <dbReference type="EMBL" id="TDE17384.1"/>
    </source>
</evidence>
<dbReference type="InterPro" id="IPR050789">
    <property type="entry name" value="Diverse_Enzym_Activities"/>
</dbReference>